<dbReference type="InterPro" id="IPR011008">
    <property type="entry name" value="Dimeric_a/b-barrel"/>
</dbReference>
<name>A0A5E5AT86_9BURK</name>
<protein>
    <submittedName>
        <fullName evidence="2">Stress responsive alpha-beta barrel</fullName>
    </submittedName>
</protein>
<sequence>MLPFEARRGEAHDVWTFLRLGRSVSRNEQAVMWSAELYLHNNMNSEDRYMVEDATATMFPRQPAAQRLAEELQRVGVDRFVSPEYKPGRVRHIVLFRYKSTVTDVERANITHRFLALRNSLRNDSVYIASIETGIQNGGEQLDQGLDQAFLVTFRSEGDRNYYVGRPLVQDAQFFDPQHEAFKAFVAPFLAPSGVVVFDYSVVAQSE</sequence>
<reference evidence="2 3" key="1">
    <citation type="submission" date="2019-08" db="EMBL/GenBank/DDBJ databases">
        <authorList>
            <person name="Peeters C."/>
        </authorList>
    </citation>
    <scope>NUCLEOTIDE SEQUENCE [LARGE SCALE GENOMIC DNA]</scope>
    <source>
        <strain evidence="2 3">LMG 31121</strain>
    </source>
</reference>
<evidence type="ECO:0000313" key="3">
    <source>
        <dbReference type="Proteomes" id="UP000335538"/>
    </source>
</evidence>
<dbReference type="SUPFAM" id="SSF54909">
    <property type="entry name" value="Dimeric alpha+beta barrel"/>
    <property type="match status" value="1"/>
</dbReference>
<dbReference type="AlphaFoldDB" id="A0A5E5AT86"/>
<dbReference type="Proteomes" id="UP000335538">
    <property type="component" value="Unassembled WGS sequence"/>
</dbReference>
<dbReference type="SMART" id="SM00886">
    <property type="entry name" value="Dabb"/>
    <property type="match status" value="1"/>
</dbReference>
<evidence type="ECO:0000313" key="2">
    <source>
        <dbReference type="EMBL" id="VVE75815.1"/>
    </source>
</evidence>
<gene>
    <name evidence="2" type="ORF">PSP31121_00607</name>
</gene>
<dbReference type="RefSeq" id="WP_150808104.1">
    <property type="nucleotide sequence ID" value="NZ_CABPSR010000001.1"/>
</dbReference>
<accession>A0A5E5AT86</accession>
<dbReference type="Pfam" id="PF07876">
    <property type="entry name" value="Dabb"/>
    <property type="match status" value="1"/>
</dbReference>
<proteinExistence type="predicted"/>
<dbReference type="EMBL" id="CABPSR010000001">
    <property type="protein sequence ID" value="VVE75815.1"/>
    <property type="molecule type" value="Genomic_DNA"/>
</dbReference>
<dbReference type="Gene3D" id="3.30.70.100">
    <property type="match status" value="1"/>
</dbReference>
<evidence type="ECO:0000259" key="1">
    <source>
        <dbReference type="PROSITE" id="PS51502"/>
    </source>
</evidence>
<organism evidence="2 3">
    <name type="scientific">Pandoraea sputorum</name>
    <dbReference type="NCBI Taxonomy" id="93222"/>
    <lineage>
        <taxon>Bacteria</taxon>
        <taxon>Pseudomonadati</taxon>
        <taxon>Pseudomonadota</taxon>
        <taxon>Betaproteobacteria</taxon>
        <taxon>Burkholderiales</taxon>
        <taxon>Burkholderiaceae</taxon>
        <taxon>Pandoraea</taxon>
    </lineage>
</organism>
<feature type="domain" description="Stress-response A/B barrel" evidence="1">
    <location>
        <begin position="90"/>
        <end position="200"/>
    </location>
</feature>
<dbReference type="InterPro" id="IPR013097">
    <property type="entry name" value="Dabb"/>
</dbReference>
<dbReference type="PROSITE" id="PS51502">
    <property type="entry name" value="S_R_A_B_BARREL"/>
    <property type="match status" value="1"/>
</dbReference>